<sequence>MHNLVVRKATPADLDTLLRFEQGVINAERPYDQTLRNGTINYYDLTGMITDPDVEIVVAELDKEIIASGYARIQKSKPYLRHSVYAYLGFMFVMEEHRGKGVNSLILDALKKWTINRGISEMRLEVYDDNLSAIKAYEKAGFKKHMIEMRMEISDDKMLIGL</sequence>
<dbReference type="SUPFAM" id="SSF55729">
    <property type="entry name" value="Acyl-CoA N-acyltransferases (Nat)"/>
    <property type="match status" value="1"/>
</dbReference>
<dbReference type="AlphaFoldDB" id="A0A9D7SVC0"/>
<evidence type="ECO:0000313" key="4">
    <source>
        <dbReference type="EMBL" id="MBK9982567.1"/>
    </source>
</evidence>
<dbReference type="PROSITE" id="PS51186">
    <property type="entry name" value="GNAT"/>
    <property type="match status" value="1"/>
</dbReference>
<dbReference type="InterPro" id="IPR016181">
    <property type="entry name" value="Acyl_CoA_acyltransferase"/>
</dbReference>
<proteinExistence type="predicted"/>
<keyword evidence="2" id="KW-0012">Acyltransferase</keyword>
<evidence type="ECO:0000259" key="3">
    <source>
        <dbReference type="PROSITE" id="PS51186"/>
    </source>
</evidence>
<evidence type="ECO:0000313" key="5">
    <source>
        <dbReference type="Proteomes" id="UP000808337"/>
    </source>
</evidence>
<dbReference type="Pfam" id="PF00583">
    <property type="entry name" value="Acetyltransf_1"/>
    <property type="match status" value="1"/>
</dbReference>
<evidence type="ECO:0000256" key="2">
    <source>
        <dbReference type="ARBA" id="ARBA00023315"/>
    </source>
</evidence>
<dbReference type="CDD" id="cd04301">
    <property type="entry name" value="NAT_SF"/>
    <property type="match status" value="1"/>
</dbReference>
<keyword evidence="1" id="KW-0808">Transferase</keyword>
<protein>
    <submittedName>
        <fullName evidence="4">GNAT family N-acetyltransferase</fullName>
    </submittedName>
</protein>
<dbReference type="InterPro" id="IPR000182">
    <property type="entry name" value="GNAT_dom"/>
</dbReference>
<dbReference type="Gene3D" id="3.40.630.30">
    <property type="match status" value="1"/>
</dbReference>
<dbReference type="PANTHER" id="PTHR43877">
    <property type="entry name" value="AMINOALKYLPHOSPHONATE N-ACETYLTRANSFERASE-RELATED-RELATED"/>
    <property type="match status" value="1"/>
</dbReference>
<dbReference type="InterPro" id="IPR050832">
    <property type="entry name" value="Bact_Acetyltransf"/>
</dbReference>
<dbReference type="Proteomes" id="UP000808337">
    <property type="component" value="Unassembled WGS sequence"/>
</dbReference>
<comment type="caution">
    <text evidence="4">The sequence shown here is derived from an EMBL/GenBank/DDBJ whole genome shotgun (WGS) entry which is preliminary data.</text>
</comment>
<organism evidence="4 5">
    <name type="scientific">Candidatus Opimibacter skivensis</name>
    <dbReference type="NCBI Taxonomy" id="2982028"/>
    <lineage>
        <taxon>Bacteria</taxon>
        <taxon>Pseudomonadati</taxon>
        <taxon>Bacteroidota</taxon>
        <taxon>Saprospiria</taxon>
        <taxon>Saprospirales</taxon>
        <taxon>Saprospiraceae</taxon>
        <taxon>Candidatus Opimibacter</taxon>
    </lineage>
</organism>
<dbReference type="GO" id="GO:0016747">
    <property type="term" value="F:acyltransferase activity, transferring groups other than amino-acyl groups"/>
    <property type="evidence" value="ECO:0007669"/>
    <property type="project" value="InterPro"/>
</dbReference>
<dbReference type="PANTHER" id="PTHR43877:SF2">
    <property type="entry name" value="AMINOALKYLPHOSPHONATE N-ACETYLTRANSFERASE-RELATED"/>
    <property type="match status" value="1"/>
</dbReference>
<accession>A0A9D7SVC0</accession>
<gene>
    <name evidence="4" type="ORF">IPP15_09095</name>
</gene>
<name>A0A9D7SVC0_9BACT</name>
<reference evidence="4 5" key="1">
    <citation type="submission" date="2020-10" db="EMBL/GenBank/DDBJ databases">
        <title>Connecting structure to function with the recovery of over 1000 high-quality activated sludge metagenome-assembled genomes encoding full-length rRNA genes using long-read sequencing.</title>
        <authorList>
            <person name="Singleton C.M."/>
            <person name="Petriglieri F."/>
            <person name="Kristensen J.M."/>
            <person name="Kirkegaard R.H."/>
            <person name="Michaelsen T.Y."/>
            <person name="Andersen M.H."/>
            <person name="Karst S.M."/>
            <person name="Dueholm M.S."/>
            <person name="Nielsen P.H."/>
            <person name="Albertsen M."/>
        </authorList>
    </citation>
    <scope>NUCLEOTIDE SEQUENCE [LARGE SCALE GENOMIC DNA]</scope>
    <source>
        <strain evidence="4">Ribe_18-Q3-R11-54_MAXAC.273</strain>
    </source>
</reference>
<feature type="domain" description="N-acetyltransferase" evidence="3">
    <location>
        <begin position="4"/>
        <end position="160"/>
    </location>
</feature>
<evidence type="ECO:0000256" key="1">
    <source>
        <dbReference type="ARBA" id="ARBA00022679"/>
    </source>
</evidence>
<dbReference type="EMBL" id="JADKGY010000006">
    <property type="protein sequence ID" value="MBK9982567.1"/>
    <property type="molecule type" value="Genomic_DNA"/>
</dbReference>